<dbReference type="GO" id="GO:0004842">
    <property type="term" value="F:ubiquitin-protein transferase activity"/>
    <property type="evidence" value="ECO:0007669"/>
    <property type="project" value="TreeGrafter"/>
</dbReference>
<reference evidence="2" key="2">
    <citation type="submission" date="2020-11" db="EMBL/GenBank/DDBJ databases">
        <authorList>
            <person name="McCartney M.A."/>
            <person name="Auch B."/>
            <person name="Kono T."/>
            <person name="Mallez S."/>
            <person name="Becker A."/>
            <person name="Gohl D.M."/>
            <person name="Silverstein K.A.T."/>
            <person name="Koren S."/>
            <person name="Bechman K.B."/>
            <person name="Herman A."/>
            <person name="Abrahante J.E."/>
            <person name="Garbe J."/>
        </authorList>
    </citation>
    <scope>NUCLEOTIDE SEQUENCE</scope>
    <source>
        <strain evidence="2">Duluth1</strain>
        <tissue evidence="2">Whole animal</tissue>
    </source>
</reference>
<dbReference type="GO" id="GO:0016567">
    <property type="term" value="P:protein ubiquitination"/>
    <property type="evidence" value="ECO:0007669"/>
    <property type="project" value="TreeGrafter"/>
</dbReference>
<dbReference type="PANTHER" id="PTHR45751">
    <property type="entry name" value="COPINE FAMILY PROTEIN 1"/>
    <property type="match status" value="1"/>
</dbReference>
<protein>
    <recommendedName>
        <fullName evidence="1">Copine C-terminal domain-containing protein</fullName>
    </recommendedName>
</protein>
<dbReference type="Pfam" id="PF07002">
    <property type="entry name" value="Copine"/>
    <property type="match status" value="1"/>
</dbReference>
<dbReference type="AlphaFoldDB" id="A0A9D4FYI3"/>
<gene>
    <name evidence="2" type="ORF">DPMN_135643</name>
</gene>
<comment type="caution">
    <text evidence="2">The sequence shown here is derived from an EMBL/GenBank/DDBJ whole genome shotgun (WGS) entry which is preliminary data.</text>
</comment>
<evidence type="ECO:0000259" key="1">
    <source>
        <dbReference type="Pfam" id="PF07002"/>
    </source>
</evidence>
<name>A0A9D4FYI3_DREPO</name>
<dbReference type="Proteomes" id="UP000828390">
    <property type="component" value="Unassembled WGS sequence"/>
</dbReference>
<dbReference type="EMBL" id="JAIWYP010000006">
    <property type="protein sequence ID" value="KAH3807308.1"/>
    <property type="molecule type" value="Genomic_DNA"/>
</dbReference>
<dbReference type="InterPro" id="IPR010734">
    <property type="entry name" value="Copine_C"/>
</dbReference>
<sequence>MHEYEDSLPTRKFDNFQFVHFEHAMLTYRYPSSAFAFSALMKIPDQYKQIEKLGLLNFSDTQLRP</sequence>
<keyword evidence="3" id="KW-1185">Reference proteome</keyword>
<dbReference type="InterPro" id="IPR052079">
    <property type="entry name" value="E3_ligase/Copine_domain"/>
</dbReference>
<accession>A0A9D4FYI3</accession>
<feature type="domain" description="Copine C-terminal" evidence="1">
    <location>
        <begin position="6"/>
        <end position="56"/>
    </location>
</feature>
<reference evidence="2" key="1">
    <citation type="journal article" date="2019" name="bioRxiv">
        <title>The Genome of the Zebra Mussel, Dreissena polymorpha: A Resource for Invasive Species Research.</title>
        <authorList>
            <person name="McCartney M.A."/>
            <person name="Auch B."/>
            <person name="Kono T."/>
            <person name="Mallez S."/>
            <person name="Zhang Y."/>
            <person name="Obille A."/>
            <person name="Becker A."/>
            <person name="Abrahante J.E."/>
            <person name="Garbe J."/>
            <person name="Badalamenti J.P."/>
            <person name="Herman A."/>
            <person name="Mangelson H."/>
            <person name="Liachko I."/>
            <person name="Sullivan S."/>
            <person name="Sone E.D."/>
            <person name="Koren S."/>
            <person name="Silverstein K.A.T."/>
            <person name="Beckman K.B."/>
            <person name="Gohl D.M."/>
        </authorList>
    </citation>
    <scope>NUCLEOTIDE SEQUENCE</scope>
    <source>
        <strain evidence="2">Duluth1</strain>
        <tissue evidence="2">Whole animal</tissue>
    </source>
</reference>
<evidence type="ECO:0000313" key="3">
    <source>
        <dbReference type="Proteomes" id="UP000828390"/>
    </source>
</evidence>
<dbReference type="GO" id="GO:0005634">
    <property type="term" value="C:nucleus"/>
    <property type="evidence" value="ECO:0007669"/>
    <property type="project" value="TreeGrafter"/>
</dbReference>
<dbReference type="PANTHER" id="PTHR45751:SF11">
    <property type="entry name" value="COPINE FAMILY PROTEIN 2"/>
    <property type="match status" value="1"/>
</dbReference>
<proteinExistence type="predicted"/>
<organism evidence="2 3">
    <name type="scientific">Dreissena polymorpha</name>
    <name type="common">Zebra mussel</name>
    <name type="synonym">Mytilus polymorpha</name>
    <dbReference type="NCBI Taxonomy" id="45954"/>
    <lineage>
        <taxon>Eukaryota</taxon>
        <taxon>Metazoa</taxon>
        <taxon>Spiralia</taxon>
        <taxon>Lophotrochozoa</taxon>
        <taxon>Mollusca</taxon>
        <taxon>Bivalvia</taxon>
        <taxon>Autobranchia</taxon>
        <taxon>Heteroconchia</taxon>
        <taxon>Euheterodonta</taxon>
        <taxon>Imparidentia</taxon>
        <taxon>Neoheterodontei</taxon>
        <taxon>Myida</taxon>
        <taxon>Dreissenoidea</taxon>
        <taxon>Dreissenidae</taxon>
        <taxon>Dreissena</taxon>
    </lineage>
</organism>
<evidence type="ECO:0000313" key="2">
    <source>
        <dbReference type="EMBL" id="KAH3807308.1"/>
    </source>
</evidence>